<name>A0A7H0Y1X3_9BACL</name>
<accession>A0A7H0Y1X3</accession>
<dbReference type="EMBL" id="CP061172">
    <property type="protein sequence ID" value="QNR65081.1"/>
    <property type="molecule type" value="Genomic_DNA"/>
</dbReference>
<sequence>MQTIIEIYKSILSGRTNRFPNYTWESKEESIQIFKVCFRYLVTERLKFDREELISKLNANFIFKYKLSTPFANFLSINPYKAVTIAFPEWRVEPWELKTVPSGTWDNINNIKNASIQYYKKNNLSRTDLINGEREAGLSRFVAAYRRLNQNKTNSDIDNDPDYYFEYLKVVFPYHNFRIWEFKRVSIDLWSDQDIKEGFLDFFNDELKWSKSEVIEKIHRDLFDKTGLAYLFKVKFKRNCAALLEFIYNEPMKDMRNLRVLRAPKRKLLPNDIRVIREMYEINNSEKTRKSLAVKYKVHESTIRNIWNRNTWKNIE</sequence>
<reference evidence="2 3" key="1">
    <citation type="submission" date="2020-09" db="EMBL/GenBank/DDBJ databases">
        <title>Characterization of Paenibacillus peoriae strain ZF390 with broad-spectrum antimicrobial activity as a potential biocontrol agent.</title>
        <authorList>
            <person name="Li L."/>
            <person name="Zhao Y."/>
            <person name="Li B."/>
            <person name="Xie X."/>
        </authorList>
    </citation>
    <scope>NUCLEOTIDE SEQUENCE [LARGE SCALE GENOMIC DNA]</scope>
    <source>
        <strain evidence="2 3">ZF390</strain>
    </source>
</reference>
<proteinExistence type="predicted"/>
<dbReference type="AlphaFoldDB" id="A0A7H0Y1X3"/>
<evidence type="ECO:0000313" key="3">
    <source>
        <dbReference type="Proteomes" id="UP000516384"/>
    </source>
</evidence>
<protein>
    <submittedName>
        <fullName evidence="2">DUF4046 domain-containing protein</fullName>
    </submittedName>
</protein>
<evidence type="ECO:0000313" key="2">
    <source>
        <dbReference type="EMBL" id="QNR65081.1"/>
    </source>
</evidence>
<gene>
    <name evidence="2" type="ORF">IAQ67_14210</name>
</gene>
<dbReference type="InterPro" id="IPR025119">
    <property type="entry name" value="DUF4046"/>
</dbReference>
<dbReference type="Pfam" id="PF13255">
    <property type="entry name" value="DUF4046"/>
    <property type="match status" value="1"/>
</dbReference>
<feature type="domain" description="DUF4046" evidence="1">
    <location>
        <begin position="4"/>
        <end position="91"/>
    </location>
</feature>
<dbReference type="Proteomes" id="UP000516384">
    <property type="component" value="Chromosome"/>
</dbReference>
<organism evidence="2 3">
    <name type="scientific">Paenibacillus peoriae</name>
    <dbReference type="NCBI Taxonomy" id="59893"/>
    <lineage>
        <taxon>Bacteria</taxon>
        <taxon>Bacillati</taxon>
        <taxon>Bacillota</taxon>
        <taxon>Bacilli</taxon>
        <taxon>Bacillales</taxon>
        <taxon>Paenibacillaceae</taxon>
        <taxon>Paenibacillus</taxon>
    </lineage>
</organism>
<dbReference type="RefSeq" id="WP_190296992.1">
    <property type="nucleotide sequence ID" value="NZ_CP061172.1"/>
</dbReference>
<evidence type="ECO:0000259" key="1">
    <source>
        <dbReference type="Pfam" id="PF13255"/>
    </source>
</evidence>